<gene>
    <name evidence="11 14" type="primary">atpB</name>
    <name evidence="14" type="ORF">GCM10011361_15370</name>
</gene>
<accession>A0ABQ1QZX4</accession>
<dbReference type="InterPro" id="IPR000568">
    <property type="entry name" value="ATP_synth_F0_asu"/>
</dbReference>
<protein>
    <recommendedName>
        <fullName evidence="11 12">ATP synthase subunit a</fullName>
    </recommendedName>
    <alternativeName>
        <fullName evidence="11">ATP synthase F0 sector subunit a</fullName>
    </alternativeName>
    <alternativeName>
        <fullName evidence="11">F-ATPase subunit 6</fullName>
    </alternativeName>
</protein>
<name>A0ABQ1QZX4_9FLAO</name>
<keyword evidence="3 11" id="KW-0813">Transport</keyword>
<keyword evidence="4 11" id="KW-0138">CF(0)</keyword>
<feature type="transmembrane region" description="Helical" evidence="11">
    <location>
        <begin position="303"/>
        <end position="322"/>
    </location>
</feature>
<dbReference type="CDD" id="cd00310">
    <property type="entry name" value="ATP-synt_Fo_a_6"/>
    <property type="match status" value="1"/>
</dbReference>
<dbReference type="Proteomes" id="UP000625780">
    <property type="component" value="Unassembled WGS sequence"/>
</dbReference>
<dbReference type="EMBL" id="BMFH01000001">
    <property type="protein sequence ID" value="GGD49601.1"/>
    <property type="molecule type" value="Genomic_DNA"/>
</dbReference>
<evidence type="ECO:0000256" key="6">
    <source>
        <dbReference type="ARBA" id="ARBA00022781"/>
    </source>
</evidence>
<keyword evidence="11" id="KW-1003">Cell membrane</keyword>
<evidence type="ECO:0000256" key="2">
    <source>
        <dbReference type="ARBA" id="ARBA00006810"/>
    </source>
</evidence>
<sequence length="375" mass="42476">MRRFFTLRILLLFTVFSAFSLEAVAKEESADGSKKDIKTEIKEYIDHHLKDSHDFSIFSYTADNGEHVYVGIPLPVILWDEGLHVFSSSKFHHGETIAESGGNYYALEHGKIYKTDAEGNLSHDDEGHVTNAKPIDFSVTKNVVMMIITGLLMLWLFSSLAKSYAKNNGVPTGAGRFFEPIVIYIRDDIARPTIGEKRYKKYMPFLLTIFFFIWFLNMFGLTPLGINVTGNIAITFGLALLTFLITNFTGTKDYWKHLVDPLGDAMPWYGKIPIYIILVPIELLGLIIKPFALLIRLYANMQAGHIVLMSLIGLMFIFKSWIGSPLSFFLAFAITLIEVLVALLQAYIFTMLSSLYFGFASEEHEHEEDPELAHL</sequence>
<comment type="similarity">
    <text evidence="2 11 12">Belongs to the ATPase A chain family.</text>
</comment>
<keyword evidence="6 11" id="KW-0375">Hydrogen ion transport</keyword>
<evidence type="ECO:0000256" key="11">
    <source>
        <dbReference type="HAMAP-Rule" id="MF_01393"/>
    </source>
</evidence>
<keyword evidence="15" id="KW-1185">Reference proteome</keyword>
<evidence type="ECO:0000256" key="13">
    <source>
        <dbReference type="SAM" id="SignalP"/>
    </source>
</evidence>
<dbReference type="HAMAP" id="MF_01393">
    <property type="entry name" value="ATP_synth_a_bact"/>
    <property type="match status" value="1"/>
</dbReference>
<keyword evidence="13" id="KW-0732">Signal</keyword>
<comment type="function">
    <text evidence="11 12">Key component of the proton channel; it plays a direct role in the translocation of protons across the membrane.</text>
</comment>
<organism evidence="14 15">
    <name type="scientific">Muriicola marianensis</name>
    <dbReference type="NCBI Taxonomy" id="1324801"/>
    <lineage>
        <taxon>Bacteria</taxon>
        <taxon>Pseudomonadati</taxon>
        <taxon>Bacteroidota</taxon>
        <taxon>Flavobacteriia</taxon>
        <taxon>Flavobacteriales</taxon>
        <taxon>Flavobacteriaceae</taxon>
        <taxon>Muriicola</taxon>
    </lineage>
</organism>
<evidence type="ECO:0000256" key="3">
    <source>
        <dbReference type="ARBA" id="ARBA00022448"/>
    </source>
</evidence>
<keyword evidence="10 11" id="KW-0066">ATP synthesis</keyword>
<dbReference type="InterPro" id="IPR045083">
    <property type="entry name" value="ATP_synth_F0_asu_bact/mt"/>
</dbReference>
<evidence type="ECO:0000256" key="4">
    <source>
        <dbReference type="ARBA" id="ARBA00022547"/>
    </source>
</evidence>
<dbReference type="PANTHER" id="PTHR11410:SF0">
    <property type="entry name" value="ATP SYNTHASE SUBUNIT A"/>
    <property type="match status" value="1"/>
</dbReference>
<evidence type="ECO:0000256" key="12">
    <source>
        <dbReference type="RuleBase" id="RU000483"/>
    </source>
</evidence>
<evidence type="ECO:0000313" key="14">
    <source>
        <dbReference type="EMBL" id="GGD49601.1"/>
    </source>
</evidence>
<dbReference type="RefSeq" id="WP_188370092.1">
    <property type="nucleotide sequence ID" value="NZ_BMFH01000001.1"/>
</dbReference>
<keyword evidence="5 11" id="KW-0812">Transmembrane</keyword>
<evidence type="ECO:0000256" key="5">
    <source>
        <dbReference type="ARBA" id="ARBA00022692"/>
    </source>
</evidence>
<comment type="subcellular location">
    <subcellularLocation>
        <location evidence="11 12">Cell membrane</location>
        <topology evidence="11 12">Multi-pass membrane protein</topology>
    </subcellularLocation>
    <subcellularLocation>
        <location evidence="1">Membrane</location>
        <topology evidence="1">Multi-pass membrane protein</topology>
    </subcellularLocation>
</comment>
<feature type="signal peptide" evidence="13">
    <location>
        <begin position="1"/>
        <end position="25"/>
    </location>
</feature>
<feature type="chain" id="PRO_5046341237" description="ATP synthase subunit a" evidence="13">
    <location>
        <begin position="26"/>
        <end position="375"/>
    </location>
</feature>
<dbReference type="NCBIfam" id="TIGR01131">
    <property type="entry name" value="ATP_synt_6_or_A"/>
    <property type="match status" value="1"/>
</dbReference>
<proteinExistence type="inferred from homology"/>
<keyword evidence="7 11" id="KW-1133">Transmembrane helix</keyword>
<dbReference type="Gene3D" id="1.20.120.220">
    <property type="entry name" value="ATP synthase, F0 complex, subunit A"/>
    <property type="match status" value="1"/>
</dbReference>
<feature type="transmembrane region" description="Helical" evidence="11">
    <location>
        <begin position="272"/>
        <end position="297"/>
    </location>
</feature>
<feature type="transmembrane region" description="Helical" evidence="11">
    <location>
        <begin position="205"/>
        <end position="226"/>
    </location>
</feature>
<keyword evidence="9 11" id="KW-0472">Membrane</keyword>
<keyword evidence="8 11" id="KW-0406">Ion transport</keyword>
<feature type="transmembrane region" description="Helical" evidence="11">
    <location>
        <begin position="329"/>
        <end position="349"/>
    </location>
</feature>
<evidence type="ECO:0000256" key="7">
    <source>
        <dbReference type="ARBA" id="ARBA00022989"/>
    </source>
</evidence>
<reference evidence="15" key="1">
    <citation type="journal article" date="2019" name="Int. J. Syst. Evol. Microbiol.">
        <title>The Global Catalogue of Microorganisms (GCM) 10K type strain sequencing project: providing services to taxonomists for standard genome sequencing and annotation.</title>
        <authorList>
            <consortium name="The Broad Institute Genomics Platform"/>
            <consortium name="The Broad Institute Genome Sequencing Center for Infectious Disease"/>
            <person name="Wu L."/>
            <person name="Ma J."/>
        </authorList>
    </citation>
    <scope>NUCLEOTIDE SEQUENCE [LARGE SCALE GENOMIC DNA]</scope>
    <source>
        <strain evidence="15">CGMCC 1.12606</strain>
    </source>
</reference>
<dbReference type="SUPFAM" id="SSF81336">
    <property type="entry name" value="F1F0 ATP synthase subunit A"/>
    <property type="match status" value="1"/>
</dbReference>
<evidence type="ECO:0000256" key="10">
    <source>
        <dbReference type="ARBA" id="ARBA00023310"/>
    </source>
</evidence>
<evidence type="ECO:0000313" key="15">
    <source>
        <dbReference type="Proteomes" id="UP000625780"/>
    </source>
</evidence>
<dbReference type="PANTHER" id="PTHR11410">
    <property type="entry name" value="ATP SYNTHASE SUBUNIT A"/>
    <property type="match status" value="1"/>
</dbReference>
<evidence type="ECO:0000256" key="1">
    <source>
        <dbReference type="ARBA" id="ARBA00004141"/>
    </source>
</evidence>
<dbReference type="Pfam" id="PF00119">
    <property type="entry name" value="ATP-synt_A"/>
    <property type="match status" value="1"/>
</dbReference>
<feature type="transmembrane region" description="Helical" evidence="11">
    <location>
        <begin position="232"/>
        <end position="251"/>
    </location>
</feature>
<evidence type="ECO:0000256" key="9">
    <source>
        <dbReference type="ARBA" id="ARBA00023136"/>
    </source>
</evidence>
<dbReference type="InterPro" id="IPR035908">
    <property type="entry name" value="F0_ATP_A_sf"/>
</dbReference>
<evidence type="ECO:0000256" key="8">
    <source>
        <dbReference type="ARBA" id="ARBA00023065"/>
    </source>
</evidence>
<dbReference type="PRINTS" id="PR00123">
    <property type="entry name" value="ATPASEA"/>
</dbReference>
<feature type="transmembrane region" description="Helical" evidence="11">
    <location>
        <begin position="143"/>
        <end position="161"/>
    </location>
</feature>
<comment type="caution">
    <text evidence="14">The sequence shown here is derived from an EMBL/GenBank/DDBJ whole genome shotgun (WGS) entry which is preliminary data.</text>
</comment>